<reference evidence="1" key="1">
    <citation type="submission" date="2024-06" db="EMBL/GenBank/DDBJ databases">
        <authorList>
            <person name="Liu X."/>
            <person name="Lenzi L."/>
            <person name="Haldenby T S."/>
            <person name="Uol C."/>
        </authorList>
    </citation>
    <scope>NUCLEOTIDE SEQUENCE</scope>
</reference>
<dbReference type="AlphaFoldDB" id="A0AAV2T3M3"/>
<dbReference type="EMBL" id="CAXLJL010000112">
    <property type="protein sequence ID" value="CAL5132057.1"/>
    <property type="molecule type" value="Genomic_DNA"/>
</dbReference>
<evidence type="ECO:0000313" key="1">
    <source>
        <dbReference type="EMBL" id="CAL5132057.1"/>
    </source>
</evidence>
<comment type="caution">
    <text evidence="1">The sequence shown here is derived from an EMBL/GenBank/DDBJ whole genome shotgun (WGS) entry which is preliminary data.</text>
</comment>
<proteinExistence type="predicted"/>
<protein>
    <submittedName>
        <fullName evidence="1">Uncharacterized protein</fullName>
    </submittedName>
</protein>
<accession>A0AAV2T3M3</accession>
<dbReference type="GO" id="GO:0007096">
    <property type="term" value="P:regulation of exit from mitosis"/>
    <property type="evidence" value="ECO:0007669"/>
    <property type="project" value="InterPro"/>
</dbReference>
<name>A0AAV2T3M3_CALDB</name>
<dbReference type="InterPro" id="IPR009511">
    <property type="entry name" value="MAD1/Cdc20-bound-Mad2-bd"/>
</dbReference>
<dbReference type="PANTHER" id="PTHR15681:SF1">
    <property type="entry name" value="MAD2L1-BINDING PROTEIN"/>
    <property type="match status" value="1"/>
</dbReference>
<dbReference type="GO" id="GO:0005634">
    <property type="term" value="C:nucleus"/>
    <property type="evidence" value="ECO:0007669"/>
    <property type="project" value="InterPro"/>
</dbReference>
<gene>
    <name evidence="1" type="ORF">CDAUBV1_LOCUS4572</name>
</gene>
<sequence>MDPTEVVRIPVPGMDLQTDCCHKLLAKILRVILYQTGQFPDLKTLQKTNADPVTGLTDPAVDACQKSHLSRKAAEFLSYLDSMEHDISGLPPSVRYFLILFGGFANHPKTAFLVDFSTVMVKDECVTKSDNDYRSIFESMIQHPVYNRRVVEIKPTNIHIYVCAPSTFRSTRFRPKLDFRLPKHCPVLLLQLISESCHSLILDEDEFEEHTVTAKQILYEHQSDFVWHAALNILRGFKGDVY</sequence>
<evidence type="ECO:0000313" key="2">
    <source>
        <dbReference type="Proteomes" id="UP001497525"/>
    </source>
</evidence>
<dbReference type="PANTHER" id="PTHR15681">
    <property type="entry name" value="MAD2L1-BINDING PROTEIN"/>
    <property type="match status" value="1"/>
</dbReference>
<organism evidence="1 2">
    <name type="scientific">Calicophoron daubneyi</name>
    <name type="common">Rumen fluke</name>
    <name type="synonym">Paramphistomum daubneyi</name>
    <dbReference type="NCBI Taxonomy" id="300641"/>
    <lineage>
        <taxon>Eukaryota</taxon>
        <taxon>Metazoa</taxon>
        <taxon>Spiralia</taxon>
        <taxon>Lophotrochozoa</taxon>
        <taxon>Platyhelminthes</taxon>
        <taxon>Trematoda</taxon>
        <taxon>Digenea</taxon>
        <taxon>Plagiorchiida</taxon>
        <taxon>Pronocephalata</taxon>
        <taxon>Paramphistomoidea</taxon>
        <taxon>Paramphistomidae</taxon>
        <taxon>Calicophoron</taxon>
    </lineage>
</organism>
<dbReference type="Gene3D" id="3.30.900.20">
    <property type="match status" value="1"/>
</dbReference>
<dbReference type="Proteomes" id="UP001497525">
    <property type="component" value="Unassembled WGS sequence"/>
</dbReference>
<dbReference type="InterPro" id="IPR053729">
    <property type="entry name" value="MAD2L1BP_domain_sf"/>
</dbReference>